<proteinExistence type="predicted"/>
<dbReference type="Proteomes" id="UP000547674">
    <property type="component" value="Unassembled WGS sequence"/>
</dbReference>
<organism evidence="4 5">
    <name type="scientific">Eiseniibacteriota bacterium</name>
    <dbReference type="NCBI Taxonomy" id="2212470"/>
    <lineage>
        <taxon>Bacteria</taxon>
        <taxon>Candidatus Eiseniibacteriota</taxon>
    </lineage>
</organism>
<dbReference type="Pfam" id="PF00291">
    <property type="entry name" value="PALP"/>
    <property type="match status" value="1"/>
</dbReference>
<dbReference type="InterPro" id="IPR050214">
    <property type="entry name" value="Cys_Synth/Cystath_Beta-Synth"/>
</dbReference>
<dbReference type="GO" id="GO:0016765">
    <property type="term" value="F:transferase activity, transferring alkyl or aryl (other than methyl) groups"/>
    <property type="evidence" value="ECO:0007669"/>
    <property type="project" value="UniProtKB-ARBA"/>
</dbReference>
<dbReference type="AlphaFoldDB" id="A0A7Y2H3V3"/>
<comment type="caution">
    <text evidence="4">The sequence shown here is derived from an EMBL/GenBank/DDBJ whole genome shotgun (WGS) entry which is preliminary data.</text>
</comment>
<dbReference type="PANTHER" id="PTHR10314">
    <property type="entry name" value="CYSTATHIONINE BETA-SYNTHASE"/>
    <property type="match status" value="1"/>
</dbReference>
<dbReference type="SUPFAM" id="SSF53686">
    <property type="entry name" value="Tryptophan synthase beta subunit-like PLP-dependent enzymes"/>
    <property type="match status" value="1"/>
</dbReference>
<dbReference type="PROSITE" id="PS00901">
    <property type="entry name" value="CYS_SYNTHASE"/>
    <property type="match status" value="1"/>
</dbReference>
<dbReference type="Gene3D" id="3.40.50.1100">
    <property type="match status" value="2"/>
</dbReference>
<feature type="domain" description="Tryptophan synthase beta chain-like PALP" evidence="3">
    <location>
        <begin position="46"/>
        <end position="155"/>
    </location>
</feature>
<dbReference type="GO" id="GO:0006535">
    <property type="term" value="P:cysteine biosynthetic process from serine"/>
    <property type="evidence" value="ECO:0007669"/>
    <property type="project" value="InterPro"/>
</dbReference>
<evidence type="ECO:0000313" key="5">
    <source>
        <dbReference type="Proteomes" id="UP000547674"/>
    </source>
</evidence>
<evidence type="ECO:0000256" key="1">
    <source>
        <dbReference type="ARBA" id="ARBA00001933"/>
    </source>
</evidence>
<feature type="non-terminal residue" evidence="4">
    <location>
        <position position="155"/>
    </location>
</feature>
<keyword evidence="2" id="KW-0663">Pyridoxal phosphate</keyword>
<comment type="cofactor">
    <cofactor evidence="1">
        <name>pyridoxal 5'-phosphate</name>
        <dbReference type="ChEBI" id="CHEBI:597326"/>
    </cofactor>
</comment>
<evidence type="ECO:0000313" key="4">
    <source>
        <dbReference type="EMBL" id="NNF08436.1"/>
    </source>
</evidence>
<sequence>MRAPNLRTYRPTTGPPPWAKVALIRVEPTHSSKAWRTRVESLVRALPIGNTPLIRLRVLEPHDRVQIYAKTEWSNAGGSVKDRAAQSMILNGLNTGQLTEGKTLVDASSGNTGLAYAMIGAHAGFPVRVYLPENVSEARLRLLRTYGADVVLTDG</sequence>
<dbReference type="InterPro" id="IPR036052">
    <property type="entry name" value="TrpB-like_PALP_sf"/>
</dbReference>
<evidence type="ECO:0000259" key="3">
    <source>
        <dbReference type="Pfam" id="PF00291"/>
    </source>
</evidence>
<dbReference type="EMBL" id="JABDJR010000679">
    <property type="protein sequence ID" value="NNF08436.1"/>
    <property type="molecule type" value="Genomic_DNA"/>
</dbReference>
<name>A0A7Y2H3V3_UNCEI</name>
<accession>A0A7Y2H3V3</accession>
<evidence type="ECO:0000256" key="2">
    <source>
        <dbReference type="ARBA" id="ARBA00022898"/>
    </source>
</evidence>
<dbReference type="InterPro" id="IPR001926">
    <property type="entry name" value="TrpB-like_PALP"/>
</dbReference>
<protein>
    <submittedName>
        <fullName evidence="4">Pyridoxal-phosphate dependent enzyme</fullName>
    </submittedName>
</protein>
<reference evidence="4 5" key="1">
    <citation type="submission" date="2020-03" db="EMBL/GenBank/DDBJ databases">
        <title>Metabolic flexibility allows generalist bacteria to become dominant in a frequently disturbed ecosystem.</title>
        <authorList>
            <person name="Chen Y.-J."/>
            <person name="Leung P.M."/>
            <person name="Bay S.K."/>
            <person name="Hugenholtz P."/>
            <person name="Kessler A.J."/>
            <person name="Shelley G."/>
            <person name="Waite D.W."/>
            <person name="Cook P.L."/>
            <person name="Greening C."/>
        </authorList>
    </citation>
    <scope>NUCLEOTIDE SEQUENCE [LARGE SCALE GENOMIC DNA]</scope>
    <source>
        <strain evidence="4">SS_bin_28</strain>
    </source>
</reference>
<gene>
    <name evidence="4" type="ORF">HKN21_16870</name>
</gene>
<dbReference type="InterPro" id="IPR001216">
    <property type="entry name" value="P-phosphate_BS"/>
</dbReference>